<dbReference type="EMBL" id="LXQA010038027">
    <property type="protein sequence ID" value="MCH98585.1"/>
    <property type="molecule type" value="Genomic_DNA"/>
</dbReference>
<sequence>AVDSAPTASAMYSFSELNSISAAFAAYGTKQTLFGTKLRLYHPVAATIRTHSGSAYPYFF</sequence>
<name>A0A392NHJ5_9FABA</name>
<dbReference type="Proteomes" id="UP000265520">
    <property type="component" value="Unassembled WGS sequence"/>
</dbReference>
<organism evidence="1 2">
    <name type="scientific">Trifolium medium</name>
    <dbReference type="NCBI Taxonomy" id="97028"/>
    <lineage>
        <taxon>Eukaryota</taxon>
        <taxon>Viridiplantae</taxon>
        <taxon>Streptophyta</taxon>
        <taxon>Embryophyta</taxon>
        <taxon>Tracheophyta</taxon>
        <taxon>Spermatophyta</taxon>
        <taxon>Magnoliopsida</taxon>
        <taxon>eudicotyledons</taxon>
        <taxon>Gunneridae</taxon>
        <taxon>Pentapetalae</taxon>
        <taxon>rosids</taxon>
        <taxon>fabids</taxon>
        <taxon>Fabales</taxon>
        <taxon>Fabaceae</taxon>
        <taxon>Papilionoideae</taxon>
        <taxon>50 kb inversion clade</taxon>
        <taxon>NPAAA clade</taxon>
        <taxon>Hologalegina</taxon>
        <taxon>IRL clade</taxon>
        <taxon>Trifolieae</taxon>
        <taxon>Trifolium</taxon>
    </lineage>
</organism>
<feature type="non-terminal residue" evidence="1">
    <location>
        <position position="1"/>
    </location>
</feature>
<comment type="caution">
    <text evidence="1">The sequence shown here is derived from an EMBL/GenBank/DDBJ whole genome shotgun (WGS) entry which is preliminary data.</text>
</comment>
<protein>
    <submittedName>
        <fullName evidence="1">Uncharacterized protein</fullName>
    </submittedName>
</protein>
<dbReference type="AlphaFoldDB" id="A0A392NHJ5"/>
<evidence type="ECO:0000313" key="2">
    <source>
        <dbReference type="Proteomes" id="UP000265520"/>
    </source>
</evidence>
<reference evidence="1 2" key="1">
    <citation type="journal article" date="2018" name="Front. Plant Sci.">
        <title>Red Clover (Trifolium pratense) and Zigzag Clover (T. medium) - A Picture of Genomic Similarities and Differences.</title>
        <authorList>
            <person name="Dluhosova J."/>
            <person name="Istvanek J."/>
            <person name="Nedelnik J."/>
            <person name="Repkova J."/>
        </authorList>
    </citation>
    <scope>NUCLEOTIDE SEQUENCE [LARGE SCALE GENOMIC DNA]</scope>
    <source>
        <strain evidence="2">cv. 10/8</strain>
        <tissue evidence="1">Leaf</tissue>
    </source>
</reference>
<accession>A0A392NHJ5</accession>
<proteinExistence type="predicted"/>
<keyword evidence="2" id="KW-1185">Reference proteome</keyword>
<evidence type="ECO:0000313" key="1">
    <source>
        <dbReference type="EMBL" id="MCH98585.1"/>
    </source>
</evidence>